<evidence type="ECO:0000256" key="2">
    <source>
        <dbReference type="SAM" id="Phobius"/>
    </source>
</evidence>
<feature type="region of interest" description="Disordered" evidence="1">
    <location>
        <begin position="1"/>
        <end position="49"/>
    </location>
</feature>
<keyword evidence="4" id="KW-1185">Reference proteome</keyword>
<feature type="transmembrane region" description="Helical" evidence="2">
    <location>
        <begin position="312"/>
        <end position="330"/>
    </location>
</feature>
<keyword evidence="2" id="KW-1133">Transmembrane helix</keyword>
<evidence type="ECO:0000313" key="3">
    <source>
        <dbReference type="EMBL" id="GIQ86904.1"/>
    </source>
</evidence>
<sequence length="530" mass="59154">NIHVLKSRRFHQKQKRKRRRGRRGNHSFLDHSSSTRSLDLSDSVYGKQSTGWNWSPESGKRTMRWLRRISKMPDIKRTKEHWIGWSGTAAERTVLRSTLCLLPASVLGAIANLTDNMDIRMAAYFLLFIGLFVLIVWCLYSAIYALTPVPGRECINFLCASWDFSMPSHRAVRQCQSHMSRWGRLIYDKTKPRGCIAHASATGPAPVKTPGMDRVLPGKASYTSLPDIDSAQRSSLGSLRGSVMGRQSLRASIVDVTVPEPTTSLPPSGACTPKRETTKEERGEREADQKSKGEGETNRVSDWLRWLFTRHIRITTVLFGLLLAQILVTVMPHITQDYTSDHSRPTQFRVYVFCVIVACIYLALPHGVVLARFWAVGSGPRGKDMDAAFWGDAAVVCGVYLYRLIQHPHAPIMFYQLWTVLAFLPPAITVVYAFGTSMVQVCCIPFLNRRMQIPGFPAESMACSTSMSMLFTVLSVCAHESLLPFAFAPPLLVVIANRLAFTTCYGWGIAGSPVSVLRKTCLLMAGCSTL</sequence>
<feature type="compositionally biased region" description="Basic and acidic residues" evidence="1">
    <location>
        <begin position="273"/>
        <end position="295"/>
    </location>
</feature>
<reference evidence="3 4" key="1">
    <citation type="journal article" date="2018" name="PLoS ONE">
        <title>The draft genome of Kipferlia bialata reveals reductive genome evolution in fornicate parasites.</title>
        <authorList>
            <person name="Tanifuji G."/>
            <person name="Takabayashi S."/>
            <person name="Kume K."/>
            <person name="Takagi M."/>
            <person name="Nakayama T."/>
            <person name="Kamikawa R."/>
            <person name="Inagaki Y."/>
            <person name="Hashimoto T."/>
        </authorList>
    </citation>
    <scope>NUCLEOTIDE SEQUENCE [LARGE SCALE GENOMIC DNA]</scope>
    <source>
        <strain evidence="3">NY0173</strain>
    </source>
</reference>
<feature type="transmembrane region" description="Helical" evidence="2">
    <location>
        <begin position="123"/>
        <end position="146"/>
    </location>
</feature>
<dbReference type="AlphaFoldDB" id="A0A9K3D0R0"/>
<evidence type="ECO:0000256" key="1">
    <source>
        <dbReference type="SAM" id="MobiDB-lite"/>
    </source>
</evidence>
<feature type="compositionally biased region" description="Low complexity" evidence="1">
    <location>
        <begin position="26"/>
        <end position="43"/>
    </location>
</feature>
<feature type="transmembrane region" description="Helical" evidence="2">
    <location>
        <begin position="350"/>
        <end position="375"/>
    </location>
</feature>
<protein>
    <recommendedName>
        <fullName evidence="5">Transmembrane protein</fullName>
    </recommendedName>
</protein>
<evidence type="ECO:0000313" key="4">
    <source>
        <dbReference type="Proteomes" id="UP000265618"/>
    </source>
</evidence>
<feature type="non-terminal residue" evidence="3">
    <location>
        <position position="530"/>
    </location>
</feature>
<dbReference type="EMBL" id="BDIP01002839">
    <property type="protein sequence ID" value="GIQ86904.1"/>
    <property type="molecule type" value="Genomic_DNA"/>
</dbReference>
<comment type="caution">
    <text evidence="3">The sequence shown here is derived from an EMBL/GenBank/DDBJ whole genome shotgun (WGS) entry which is preliminary data.</text>
</comment>
<feature type="non-terminal residue" evidence="3">
    <location>
        <position position="1"/>
    </location>
</feature>
<keyword evidence="2" id="KW-0812">Transmembrane</keyword>
<dbReference type="Proteomes" id="UP000265618">
    <property type="component" value="Unassembled WGS sequence"/>
</dbReference>
<feature type="region of interest" description="Disordered" evidence="1">
    <location>
        <begin position="258"/>
        <end position="295"/>
    </location>
</feature>
<proteinExistence type="predicted"/>
<keyword evidence="2" id="KW-0472">Membrane</keyword>
<evidence type="ECO:0008006" key="5">
    <source>
        <dbReference type="Google" id="ProtNLM"/>
    </source>
</evidence>
<feature type="transmembrane region" description="Helical" evidence="2">
    <location>
        <begin position="417"/>
        <end position="447"/>
    </location>
</feature>
<feature type="compositionally biased region" description="Basic residues" evidence="1">
    <location>
        <begin position="1"/>
        <end position="25"/>
    </location>
</feature>
<feature type="transmembrane region" description="Helical" evidence="2">
    <location>
        <begin position="387"/>
        <end position="405"/>
    </location>
</feature>
<name>A0A9K3D0R0_9EUKA</name>
<accession>A0A9K3D0R0</accession>
<organism evidence="3 4">
    <name type="scientific">Kipferlia bialata</name>
    <dbReference type="NCBI Taxonomy" id="797122"/>
    <lineage>
        <taxon>Eukaryota</taxon>
        <taxon>Metamonada</taxon>
        <taxon>Carpediemonas-like organisms</taxon>
        <taxon>Kipferlia</taxon>
    </lineage>
</organism>
<gene>
    <name evidence="3" type="ORF">KIPB_008842</name>
</gene>